<gene>
    <name evidence="2" type="ORF">ACFFI0_16225</name>
</gene>
<name>A0ABV6HMF4_9SPHI</name>
<reference evidence="2 3" key="1">
    <citation type="submission" date="2024-09" db="EMBL/GenBank/DDBJ databases">
        <authorList>
            <person name="Sun Q."/>
            <person name="Mori K."/>
        </authorList>
    </citation>
    <scope>NUCLEOTIDE SEQUENCE [LARGE SCALE GENOMIC DNA]</scope>
    <source>
        <strain evidence="2 3">CCM 7765</strain>
    </source>
</reference>
<sequence>MMMLSLLRTYHPEGTNGLLSYEGKPVCKTIELPWRNNKKRVSCIPTGTYRLIRRMHQKHGDQLAIPNVPGREAILIHPANFALSELQGCIAPVSEHTGYGKGTYSRKALQALKDLVYPALERGEEVFLNIQEYLWIVEIQWEQE</sequence>
<organism evidence="2 3">
    <name type="scientific">Olivibacter oleidegradans</name>
    <dbReference type="NCBI Taxonomy" id="760123"/>
    <lineage>
        <taxon>Bacteria</taxon>
        <taxon>Pseudomonadati</taxon>
        <taxon>Bacteroidota</taxon>
        <taxon>Sphingobacteriia</taxon>
        <taxon>Sphingobacteriales</taxon>
        <taxon>Sphingobacteriaceae</taxon>
        <taxon>Olivibacter</taxon>
    </lineage>
</organism>
<evidence type="ECO:0000313" key="3">
    <source>
        <dbReference type="Proteomes" id="UP001589774"/>
    </source>
</evidence>
<dbReference type="InterPro" id="IPR043732">
    <property type="entry name" value="DUF5675"/>
</dbReference>
<protein>
    <submittedName>
        <fullName evidence="2">DUF5675 family protein</fullName>
    </submittedName>
</protein>
<feature type="domain" description="DUF5675" evidence="1">
    <location>
        <begin position="6"/>
        <end position="116"/>
    </location>
</feature>
<keyword evidence="3" id="KW-1185">Reference proteome</keyword>
<evidence type="ECO:0000259" key="1">
    <source>
        <dbReference type="Pfam" id="PF18925"/>
    </source>
</evidence>
<proteinExistence type="predicted"/>
<dbReference type="RefSeq" id="WP_242627162.1">
    <property type="nucleotide sequence ID" value="NZ_JBHLWO010000002.1"/>
</dbReference>
<accession>A0ABV6HMF4</accession>
<evidence type="ECO:0000313" key="2">
    <source>
        <dbReference type="EMBL" id="MFC0319871.1"/>
    </source>
</evidence>
<comment type="caution">
    <text evidence="2">The sequence shown here is derived from an EMBL/GenBank/DDBJ whole genome shotgun (WGS) entry which is preliminary data.</text>
</comment>
<dbReference type="EMBL" id="JBHLWO010000002">
    <property type="protein sequence ID" value="MFC0319871.1"/>
    <property type="molecule type" value="Genomic_DNA"/>
</dbReference>
<dbReference type="Pfam" id="PF18925">
    <property type="entry name" value="DUF5675"/>
    <property type="match status" value="1"/>
</dbReference>
<dbReference type="Proteomes" id="UP001589774">
    <property type="component" value="Unassembled WGS sequence"/>
</dbReference>